<comment type="caution">
    <text evidence="3">The sequence shown here is derived from an EMBL/GenBank/DDBJ whole genome shotgun (WGS) entry which is preliminary data.</text>
</comment>
<dbReference type="InterPro" id="IPR000008">
    <property type="entry name" value="C2_dom"/>
</dbReference>
<dbReference type="PANTHER" id="PTHR32246:SF163">
    <property type="entry name" value="PROTEIN SRC2-LIKE"/>
    <property type="match status" value="1"/>
</dbReference>
<evidence type="ECO:0000256" key="1">
    <source>
        <dbReference type="SAM" id="MobiDB-lite"/>
    </source>
</evidence>
<accession>A0ABD1PZ69</accession>
<dbReference type="AlphaFoldDB" id="A0ABD1PZ69"/>
<proteinExistence type="predicted"/>
<organism evidence="3 4">
    <name type="scientific">Forsythia ovata</name>
    <dbReference type="NCBI Taxonomy" id="205694"/>
    <lineage>
        <taxon>Eukaryota</taxon>
        <taxon>Viridiplantae</taxon>
        <taxon>Streptophyta</taxon>
        <taxon>Embryophyta</taxon>
        <taxon>Tracheophyta</taxon>
        <taxon>Spermatophyta</taxon>
        <taxon>Magnoliopsida</taxon>
        <taxon>eudicotyledons</taxon>
        <taxon>Gunneridae</taxon>
        <taxon>Pentapetalae</taxon>
        <taxon>asterids</taxon>
        <taxon>lamiids</taxon>
        <taxon>Lamiales</taxon>
        <taxon>Oleaceae</taxon>
        <taxon>Forsythieae</taxon>
        <taxon>Forsythia</taxon>
    </lineage>
</organism>
<evidence type="ECO:0000313" key="3">
    <source>
        <dbReference type="EMBL" id="KAL2469233.1"/>
    </source>
</evidence>
<evidence type="ECO:0000313" key="4">
    <source>
        <dbReference type="Proteomes" id="UP001604277"/>
    </source>
</evidence>
<reference evidence="4" key="1">
    <citation type="submission" date="2024-07" db="EMBL/GenBank/DDBJ databases">
        <title>Two chromosome-level genome assemblies of Korean endemic species Abeliophyllum distichum and Forsythia ovata (Oleaceae).</title>
        <authorList>
            <person name="Jang H."/>
        </authorList>
    </citation>
    <scope>NUCLEOTIDE SEQUENCE [LARGE SCALE GENOMIC DNA]</scope>
</reference>
<protein>
    <recommendedName>
        <fullName evidence="2">C2 domain-containing protein</fullName>
    </recommendedName>
</protein>
<gene>
    <name evidence="3" type="ORF">Fot_50809</name>
</gene>
<dbReference type="SMART" id="SM00239">
    <property type="entry name" value="C2"/>
    <property type="match status" value="1"/>
</dbReference>
<dbReference type="Gene3D" id="2.60.40.150">
    <property type="entry name" value="C2 domain"/>
    <property type="match status" value="1"/>
</dbReference>
<dbReference type="Proteomes" id="UP001604277">
    <property type="component" value="Unassembled WGS sequence"/>
</dbReference>
<dbReference type="InterPro" id="IPR035892">
    <property type="entry name" value="C2_domain_sf"/>
</dbReference>
<dbReference type="PANTHER" id="PTHR32246">
    <property type="entry name" value="INGRESSION PROTEIN FIC1"/>
    <property type="match status" value="1"/>
</dbReference>
<feature type="domain" description="C2" evidence="2">
    <location>
        <begin position="1"/>
        <end position="112"/>
    </location>
</feature>
<keyword evidence="4" id="KW-1185">Reference proteome</keyword>
<evidence type="ECO:0000259" key="2">
    <source>
        <dbReference type="PROSITE" id="PS50004"/>
    </source>
</evidence>
<feature type="region of interest" description="Disordered" evidence="1">
    <location>
        <begin position="167"/>
        <end position="191"/>
    </location>
</feature>
<dbReference type="SUPFAM" id="SSF49562">
    <property type="entry name" value="C2 domain (Calcium/lipid-binding domain, CaLB)"/>
    <property type="match status" value="1"/>
</dbReference>
<dbReference type="PROSITE" id="PS50004">
    <property type="entry name" value="C2"/>
    <property type="match status" value="1"/>
</dbReference>
<name>A0ABD1PZ69_9LAMI</name>
<dbReference type="EMBL" id="JBFOLJ010000016">
    <property type="protein sequence ID" value="KAL2469233.1"/>
    <property type="molecule type" value="Genomic_DNA"/>
</dbReference>
<dbReference type="Pfam" id="PF00168">
    <property type="entry name" value="C2"/>
    <property type="match status" value="1"/>
</dbReference>
<sequence>MEYRPLDITVKSAEGIKDVNLFSKMDVYVVVSIAGYPKSKKKTFVDKDCGTNPKWNHHMDFVVDEPYLTKPGLSLHFQLMADRSIGGDKEVGEVTVQIHELYQSVNSNPGEERVVEYQVRTSSGKPKGNIKFSYKFGEKFTQQAETKRHVDEPMTAYPAPPHVAGGSNHQGMGYGAPPHGMTHQQYPQHPPPPGYGYPPPGGYPPHGYGYPPQPGYGGYPPMQQVQNPKKKKSGMGSGLAMGLGAGLLGGMLVGEMAGDAGAYADGYGDGMGDMGDMGGFDF</sequence>
<dbReference type="InterPro" id="IPR044750">
    <property type="entry name" value="C2_SRC2/BAP"/>
</dbReference>
<dbReference type="CDD" id="cd04051">
    <property type="entry name" value="C2_SRC2_like"/>
    <property type="match status" value="1"/>
</dbReference>